<organism evidence="8 9">
    <name type="scientific">Adineta steineri</name>
    <dbReference type="NCBI Taxonomy" id="433720"/>
    <lineage>
        <taxon>Eukaryota</taxon>
        <taxon>Metazoa</taxon>
        <taxon>Spiralia</taxon>
        <taxon>Gnathifera</taxon>
        <taxon>Rotifera</taxon>
        <taxon>Eurotatoria</taxon>
        <taxon>Bdelloidea</taxon>
        <taxon>Adinetida</taxon>
        <taxon>Adinetidae</taxon>
        <taxon>Adineta</taxon>
    </lineage>
</organism>
<evidence type="ECO:0000313" key="8">
    <source>
        <dbReference type="EMBL" id="CAF1355744.1"/>
    </source>
</evidence>
<comment type="caution">
    <text evidence="8">The sequence shown here is derived from an EMBL/GenBank/DDBJ whole genome shotgun (WGS) entry which is preliminary data.</text>
</comment>
<dbReference type="EMBL" id="CAJNOM010000321">
    <property type="protein sequence ID" value="CAF1355744.1"/>
    <property type="molecule type" value="Genomic_DNA"/>
</dbReference>
<dbReference type="AlphaFoldDB" id="A0A815HLM2"/>
<feature type="domain" description="Dienelactone hydrolase" evidence="6">
    <location>
        <begin position="143"/>
        <end position="269"/>
    </location>
</feature>
<evidence type="ECO:0000313" key="7">
    <source>
        <dbReference type="EMBL" id="CAF1159593.1"/>
    </source>
</evidence>
<evidence type="ECO:0000259" key="6">
    <source>
        <dbReference type="Pfam" id="PF01738"/>
    </source>
</evidence>
<dbReference type="InterPro" id="IPR002925">
    <property type="entry name" value="Dienelactn_hydro"/>
</dbReference>
<keyword evidence="9" id="KW-1185">Reference proteome</keyword>
<name>A0A815HLM2_9BILA</name>
<dbReference type="InterPro" id="IPR042946">
    <property type="entry name" value="CMBL"/>
</dbReference>
<sequence length="313" mass="34449">MLFIRAGNDPSFDNITAVLNQKPFGKRCEYKVYQNMTHGFVSAGANYSNPVNVAAIDDVHQTLRTYLSKTVASTYPFGTVHSIAGSDLKVYDVVGNNGATTNNNVAMIVLYDIREVSSQKQHSRFLSFLRIPDQPTANATWPRVEQDLLTVNTYLQSQKYTTIGLIGFCWGGLRALKACGNGNNVSWTNTPFFTGISIHGSGLNVADADVLQVPMLFIRAGNDPSFDNITAVLNQKPFGNKCEYEVYQNMTHGFVSAGANYLNPENVAAIDDVHGKLRAYLSKIVGNGSENIKASFITIVFFAFFVKKFSAFF</sequence>
<keyword evidence="4" id="KW-0963">Cytoplasm</keyword>
<dbReference type="Pfam" id="PF01738">
    <property type="entry name" value="DLH"/>
    <property type="match status" value="1"/>
</dbReference>
<comment type="subcellular location">
    <subcellularLocation>
        <location evidence="1">Cytoplasm</location>
        <location evidence="1">Cytosol</location>
    </subcellularLocation>
</comment>
<dbReference type="OrthoDB" id="17560at2759"/>
<dbReference type="PANTHER" id="PTHR46812:SF1">
    <property type="entry name" value="CARBOXYMETHYLENEBUTENOLIDASE HOMOLOG"/>
    <property type="match status" value="1"/>
</dbReference>
<dbReference type="Proteomes" id="UP000663877">
    <property type="component" value="Unassembled WGS sequence"/>
</dbReference>
<proteinExistence type="inferred from homology"/>
<evidence type="ECO:0000256" key="5">
    <source>
        <dbReference type="ARBA" id="ARBA00022801"/>
    </source>
</evidence>
<dbReference type="GO" id="GO:0005829">
    <property type="term" value="C:cytosol"/>
    <property type="evidence" value="ECO:0007669"/>
    <property type="project" value="UniProtKB-SubCell"/>
</dbReference>
<dbReference type="EMBL" id="CAJNOI010000177">
    <property type="protein sequence ID" value="CAF1159593.1"/>
    <property type="molecule type" value="Genomic_DNA"/>
</dbReference>
<gene>
    <name evidence="7" type="ORF">BJG266_LOCUS24559</name>
    <name evidence="8" type="ORF">QVE165_LOCUS34252</name>
</gene>
<accession>A0A815HLM2</accession>
<dbReference type="Gene3D" id="3.40.50.1820">
    <property type="entry name" value="alpha/beta hydrolase"/>
    <property type="match status" value="1"/>
</dbReference>
<dbReference type="Proteomes" id="UP000663832">
    <property type="component" value="Unassembled WGS sequence"/>
</dbReference>
<evidence type="ECO:0000313" key="9">
    <source>
        <dbReference type="Proteomes" id="UP000663832"/>
    </source>
</evidence>
<evidence type="ECO:0000256" key="3">
    <source>
        <dbReference type="ARBA" id="ARBA00014180"/>
    </source>
</evidence>
<keyword evidence="5" id="KW-0378">Hydrolase</keyword>
<comment type="similarity">
    <text evidence="2">Belongs to the dienelactone hydrolase family.</text>
</comment>
<dbReference type="PANTHER" id="PTHR46812">
    <property type="entry name" value="CARBOXYMETHYLENEBUTENOLIDASE HOMOLOG"/>
    <property type="match status" value="1"/>
</dbReference>
<evidence type="ECO:0000256" key="4">
    <source>
        <dbReference type="ARBA" id="ARBA00022490"/>
    </source>
</evidence>
<evidence type="ECO:0000256" key="2">
    <source>
        <dbReference type="ARBA" id="ARBA00008456"/>
    </source>
</evidence>
<protein>
    <recommendedName>
        <fullName evidence="3">Carboxymethylenebutenolidase homolog</fullName>
    </recommendedName>
</protein>
<dbReference type="SUPFAM" id="SSF53474">
    <property type="entry name" value="alpha/beta-Hydrolases"/>
    <property type="match status" value="1"/>
</dbReference>
<reference evidence="8" key="1">
    <citation type="submission" date="2021-02" db="EMBL/GenBank/DDBJ databases">
        <authorList>
            <person name="Nowell W R."/>
        </authorList>
    </citation>
    <scope>NUCLEOTIDE SEQUENCE</scope>
</reference>
<evidence type="ECO:0000256" key="1">
    <source>
        <dbReference type="ARBA" id="ARBA00004514"/>
    </source>
</evidence>
<dbReference type="InterPro" id="IPR029058">
    <property type="entry name" value="AB_hydrolase_fold"/>
</dbReference>
<dbReference type="GO" id="GO:0016787">
    <property type="term" value="F:hydrolase activity"/>
    <property type="evidence" value="ECO:0007669"/>
    <property type="project" value="UniProtKB-KW"/>
</dbReference>